<sequence>MIGMALGMLLARITTGHALSIWFCFLSLTMFHMYANYKAVRCLALTTLNPERSSIVFQHFMKTGQVSKMEHLLPIWTTSSSSRSVKSMHMRVRLGVRVSSLNHLELMDVLHSAGSHYKKAKYLLVEKKGIISAILHKDSTS</sequence>
<evidence type="ECO:0000256" key="4">
    <source>
        <dbReference type="ARBA" id="ARBA00022989"/>
    </source>
</evidence>
<comment type="subcellular location">
    <subcellularLocation>
        <location evidence="1">Membrane</location>
    </subcellularLocation>
</comment>
<evidence type="ECO:0000256" key="1">
    <source>
        <dbReference type="ARBA" id="ARBA00004370"/>
    </source>
</evidence>
<evidence type="ECO:0000313" key="7">
    <source>
        <dbReference type="EMBL" id="KAK7814587.1"/>
    </source>
</evidence>
<dbReference type="PANTHER" id="PTHR12770">
    <property type="entry name" value="RUS1 FAMILY PROTEIN C16ORF58"/>
    <property type="match status" value="1"/>
</dbReference>
<dbReference type="InterPro" id="IPR006968">
    <property type="entry name" value="RUS_fam"/>
</dbReference>
<evidence type="ECO:0000256" key="3">
    <source>
        <dbReference type="ARBA" id="ARBA00022692"/>
    </source>
</evidence>
<gene>
    <name evidence="7" type="primary">RUS3_2</name>
    <name evidence="7" type="ORF">CFP56_002938</name>
</gene>
<keyword evidence="8" id="KW-1185">Reference proteome</keyword>
<reference evidence="7 8" key="1">
    <citation type="journal article" date="2018" name="Sci. Data">
        <title>The draft genome sequence of cork oak.</title>
        <authorList>
            <person name="Ramos A.M."/>
            <person name="Usie A."/>
            <person name="Barbosa P."/>
            <person name="Barros P.M."/>
            <person name="Capote T."/>
            <person name="Chaves I."/>
            <person name="Simoes F."/>
            <person name="Abreu I."/>
            <person name="Carrasquinho I."/>
            <person name="Faro C."/>
            <person name="Guimaraes J.B."/>
            <person name="Mendonca D."/>
            <person name="Nobrega F."/>
            <person name="Rodrigues L."/>
            <person name="Saibo N.J.M."/>
            <person name="Varela M.C."/>
            <person name="Egas C."/>
            <person name="Matos J."/>
            <person name="Miguel C.M."/>
            <person name="Oliveira M.M."/>
            <person name="Ricardo C.P."/>
            <person name="Goncalves S."/>
        </authorList>
    </citation>
    <scope>NUCLEOTIDE SEQUENCE [LARGE SCALE GENOMIC DNA]</scope>
    <source>
        <strain evidence="8">cv. HL8</strain>
    </source>
</reference>
<evidence type="ECO:0000256" key="5">
    <source>
        <dbReference type="ARBA" id="ARBA00023136"/>
    </source>
</evidence>
<protein>
    <submittedName>
        <fullName evidence="7">Protein root uvb sensitive 3</fullName>
    </submittedName>
</protein>
<comment type="similarity">
    <text evidence="2">Belongs to the RUS1 family.</text>
</comment>
<feature type="domain" description="Protein root UVB sensitive/RUS" evidence="6">
    <location>
        <begin position="1"/>
        <end position="63"/>
    </location>
</feature>
<comment type="caution">
    <text evidence="7">The sequence shown here is derived from an EMBL/GenBank/DDBJ whole genome shotgun (WGS) entry which is preliminary data.</text>
</comment>
<accession>A0AAW0IJH6</accession>
<keyword evidence="3" id="KW-0812">Transmembrane</keyword>
<dbReference type="GO" id="GO:0016020">
    <property type="term" value="C:membrane"/>
    <property type="evidence" value="ECO:0007669"/>
    <property type="project" value="UniProtKB-SubCell"/>
</dbReference>
<dbReference type="PANTHER" id="PTHR12770:SF31">
    <property type="entry name" value="RUS FAMILY MEMBER 1"/>
    <property type="match status" value="1"/>
</dbReference>
<name>A0AAW0IJH6_QUESU</name>
<keyword evidence="5" id="KW-0472">Membrane</keyword>
<dbReference type="EMBL" id="PKMF04001089">
    <property type="protein sequence ID" value="KAK7814587.1"/>
    <property type="molecule type" value="Genomic_DNA"/>
</dbReference>
<dbReference type="AlphaFoldDB" id="A0AAW0IJH6"/>
<dbReference type="Pfam" id="PF04884">
    <property type="entry name" value="UVB_sens_prot"/>
    <property type="match status" value="1"/>
</dbReference>
<proteinExistence type="inferred from homology"/>
<organism evidence="7 8">
    <name type="scientific">Quercus suber</name>
    <name type="common">Cork oak</name>
    <dbReference type="NCBI Taxonomy" id="58331"/>
    <lineage>
        <taxon>Eukaryota</taxon>
        <taxon>Viridiplantae</taxon>
        <taxon>Streptophyta</taxon>
        <taxon>Embryophyta</taxon>
        <taxon>Tracheophyta</taxon>
        <taxon>Spermatophyta</taxon>
        <taxon>Magnoliopsida</taxon>
        <taxon>eudicotyledons</taxon>
        <taxon>Gunneridae</taxon>
        <taxon>Pentapetalae</taxon>
        <taxon>rosids</taxon>
        <taxon>fabids</taxon>
        <taxon>Fagales</taxon>
        <taxon>Fagaceae</taxon>
        <taxon>Quercus</taxon>
    </lineage>
</organism>
<keyword evidence="4" id="KW-1133">Transmembrane helix</keyword>
<dbReference type="Proteomes" id="UP000237347">
    <property type="component" value="Unassembled WGS sequence"/>
</dbReference>
<evidence type="ECO:0000313" key="8">
    <source>
        <dbReference type="Proteomes" id="UP000237347"/>
    </source>
</evidence>
<evidence type="ECO:0000256" key="2">
    <source>
        <dbReference type="ARBA" id="ARBA00007558"/>
    </source>
</evidence>
<evidence type="ECO:0000259" key="6">
    <source>
        <dbReference type="Pfam" id="PF04884"/>
    </source>
</evidence>
<dbReference type="InterPro" id="IPR054549">
    <property type="entry name" value="UVB_sens_RUS_dom"/>
</dbReference>